<dbReference type="EMBL" id="LTDF01000167">
    <property type="protein sequence ID" value="KXT42248.1"/>
    <property type="molecule type" value="Genomic_DNA"/>
</dbReference>
<evidence type="ECO:0000256" key="1">
    <source>
        <dbReference type="ARBA" id="ARBA00004141"/>
    </source>
</evidence>
<feature type="transmembrane region" description="Helical" evidence="5">
    <location>
        <begin position="336"/>
        <end position="355"/>
    </location>
</feature>
<feature type="transmembrane region" description="Helical" evidence="5">
    <location>
        <begin position="168"/>
        <end position="198"/>
    </location>
</feature>
<feature type="transmembrane region" description="Helical" evidence="5">
    <location>
        <begin position="85"/>
        <end position="106"/>
    </location>
</feature>
<dbReference type="PANTHER" id="PTHR37422:SF13">
    <property type="entry name" value="LIPOPOLYSACCHARIDE BIOSYNTHESIS PROTEIN PA4999-RELATED"/>
    <property type="match status" value="1"/>
</dbReference>
<reference evidence="7 8" key="1">
    <citation type="submission" date="2016-02" db="EMBL/GenBank/DDBJ databases">
        <authorList>
            <person name="Wen L."/>
            <person name="He K."/>
            <person name="Yang H."/>
        </authorList>
    </citation>
    <scope>NUCLEOTIDE SEQUENCE [LARGE SCALE GENOMIC DNA]</scope>
    <source>
        <strain evidence="7 8">KLE1704</strain>
    </source>
</reference>
<keyword evidence="3 5" id="KW-1133">Transmembrane helix</keyword>
<gene>
    <name evidence="7" type="ORF">HMPREF2531_04834</name>
</gene>
<evidence type="ECO:0000259" key="6">
    <source>
        <dbReference type="Pfam" id="PF04932"/>
    </source>
</evidence>
<dbReference type="Gene3D" id="1.25.40.10">
    <property type="entry name" value="Tetratricopeptide repeat domain"/>
    <property type="match status" value="1"/>
</dbReference>
<comment type="subcellular location">
    <subcellularLocation>
        <location evidence="1">Membrane</location>
        <topology evidence="1">Multi-pass membrane protein</topology>
    </subcellularLocation>
</comment>
<dbReference type="PANTHER" id="PTHR37422">
    <property type="entry name" value="TEICHURONIC ACID BIOSYNTHESIS PROTEIN TUAE"/>
    <property type="match status" value="1"/>
</dbReference>
<evidence type="ECO:0000313" key="7">
    <source>
        <dbReference type="EMBL" id="KXT42248.1"/>
    </source>
</evidence>
<evidence type="ECO:0000256" key="2">
    <source>
        <dbReference type="ARBA" id="ARBA00022692"/>
    </source>
</evidence>
<dbReference type="Proteomes" id="UP000070319">
    <property type="component" value="Unassembled WGS sequence"/>
</dbReference>
<dbReference type="InterPro" id="IPR007016">
    <property type="entry name" value="O-antigen_ligase-rel_domated"/>
</dbReference>
<sequence length="561" mass="63888">MEENRIKIWIHKIKDTAVVLLHFLAVCSPLSLVCVTTPELLAGETIGQWVWFGKAVLFSTGCIVVVCLLQLFYGSSRKEMLSFSSFSACISWSLILLGGIEAVWGLRQLYGFSASGHFRYALTGSFFNPGPYAGYLAMVLPMCLHHYMQFGAWKWMSASLKLEKVEAGVVGVLIFCVLPATMSRSAWVAAVIGCVWVIYMHRDRRKWNILWRRYKKRYISYGIGIFFVLIVGGAGAFFLKPDSALGRLFLWKITCQAIIKYPWGCDKGFAFAYGEAQEAYFSQGDYAEWEERVAGSPEYAFNEYLELILTQGPVICIMLMVITLACLWAGIQFRRYGVCGAIIALLIFSFSSYPMHLPAFIVAYVCLLLACGIGDIVAKPVVLSACLIIWIVGFHGKWQREKDACRDWVNARMLYHAGVYTAANAAYDKLYPQLREKGTFLFEYGHSLHKAGFYNESNKYLDKALVYCADPMILNVIGKNYQALRCYHWAEELLLASVHRLPGRIYPYYLLAKLYAEPEFLNREKFEEMKRIVLMKAPKIHSTAIEEMRREVEEIAKKLEK</sequence>
<organism evidence="7">
    <name type="scientific">Bacteroides intestinalis</name>
    <dbReference type="NCBI Taxonomy" id="329854"/>
    <lineage>
        <taxon>Bacteria</taxon>
        <taxon>Pseudomonadati</taxon>
        <taxon>Bacteroidota</taxon>
        <taxon>Bacteroidia</taxon>
        <taxon>Bacteroidales</taxon>
        <taxon>Bacteroidaceae</taxon>
        <taxon>Bacteroides</taxon>
    </lineage>
</organism>
<keyword evidence="4 5" id="KW-0472">Membrane</keyword>
<feature type="transmembrane region" description="Helical" evidence="5">
    <location>
        <begin position="218"/>
        <end position="239"/>
    </location>
</feature>
<dbReference type="InterPro" id="IPR051533">
    <property type="entry name" value="WaaL-like"/>
</dbReference>
<dbReference type="RefSeq" id="WP_061438035.1">
    <property type="nucleotide sequence ID" value="NZ_KQ968737.1"/>
</dbReference>
<feature type="transmembrane region" description="Helical" evidence="5">
    <location>
        <begin position="20"/>
        <end position="42"/>
    </location>
</feature>
<dbReference type="SUPFAM" id="SSF48452">
    <property type="entry name" value="TPR-like"/>
    <property type="match status" value="1"/>
</dbReference>
<accession>A0A139KSQ8</accession>
<protein>
    <recommendedName>
        <fullName evidence="6">O-antigen ligase-related domain-containing protein</fullName>
    </recommendedName>
</protein>
<evidence type="ECO:0000256" key="3">
    <source>
        <dbReference type="ARBA" id="ARBA00022989"/>
    </source>
</evidence>
<dbReference type="Pfam" id="PF04932">
    <property type="entry name" value="Wzy_C"/>
    <property type="match status" value="1"/>
</dbReference>
<evidence type="ECO:0000313" key="8">
    <source>
        <dbReference type="Proteomes" id="UP000070319"/>
    </source>
</evidence>
<evidence type="ECO:0000256" key="4">
    <source>
        <dbReference type="ARBA" id="ARBA00023136"/>
    </source>
</evidence>
<comment type="caution">
    <text evidence="7">The sequence shown here is derived from an EMBL/GenBank/DDBJ whole genome shotgun (WGS) entry which is preliminary data.</text>
</comment>
<feature type="transmembrane region" description="Helical" evidence="5">
    <location>
        <begin position="49"/>
        <end position="73"/>
    </location>
</feature>
<dbReference type="PATRIC" id="fig|329854.7.peg.4905"/>
<dbReference type="GO" id="GO:0016020">
    <property type="term" value="C:membrane"/>
    <property type="evidence" value="ECO:0007669"/>
    <property type="project" value="UniProtKB-SubCell"/>
</dbReference>
<feature type="domain" description="O-antigen ligase-related" evidence="6">
    <location>
        <begin position="171"/>
        <end position="314"/>
    </location>
</feature>
<keyword evidence="2 5" id="KW-0812">Transmembrane</keyword>
<dbReference type="InterPro" id="IPR011990">
    <property type="entry name" value="TPR-like_helical_dom_sf"/>
</dbReference>
<dbReference type="AlphaFoldDB" id="A0A139KSQ8"/>
<feature type="transmembrane region" description="Helical" evidence="5">
    <location>
        <begin position="126"/>
        <end position="148"/>
    </location>
</feature>
<name>A0A139KSQ8_9BACE</name>
<proteinExistence type="predicted"/>
<feature type="transmembrane region" description="Helical" evidence="5">
    <location>
        <begin position="308"/>
        <end position="329"/>
    </location>
</feature>
<evidence type="ECO:0000256" key="5">
    <source>
        <dbReference type="SAM" id="Phobius"/>
    </source>
</evidence>
<feature type="transmembrane region" description="Helical" evidence="5">
    <location>
        <begin position="361"/>
        <end position="392"/>
    </location>
</feature>